<dbReference type="Pfam" id="PF00132">
    <property type="entry name" value="Hexapep"/>
    <property type="match status" value="2"/>
</dbReference>
<keyword evidence="2" id="KW-0677">Repeat</keyword>
<name>A0A426TTG4_9CHLR</name>
<comment type="caution">
    <text evidence="3">The sequence shown here is derived from an EMBL/GenBank/DDBJ whole genome shotgun (WGS) entry which is preliminary data.</text>
</comment>
<keyword evidence="1 3" id="KW-0808">Transferase</keyword>
<dbReference type="EMBL" id="RSAS01000758">
    <property type="protein sequence ID" value="RRR67907.1"/>
    <property type="molecule type" value="Genomic_DNA"/>
</dbReference>
<dbReference type="GO" id="GO:0016740">
    <property type="term" value="F:transferase activity"/>
    <property type="evidence" value="ECO:0007669"/>
    <property type="project" value="UniProtKB-KW"/>
</dbReference>
<dbReference type="SUPFAM" id="SSF51161">
    <property type="entry name" value="Trimeric LpxA-like enzymes"/>
    <property type="match status" value="1"/>
</dbReference>
<dbReference type="PROSITE" id="PS00101">
    <property type="entry name" value="HEXAPEP_TRANSFERASES"/>
    <property type="match status" value="1"/>
</dbReference>
<evidence type="ECO:0000256" key="2">
    <source>
        <dbReference type="ARBA" id="ARBA00022737"/>
    </source>
</evidence>
<evidence type="ECO:0000256" key="1">
    <source>
        <dbReference type="ARBA" id="ARBA00022679"/>
    </source>
</evidence>
<dbReference type="InterPro" id="IPR011004">
    <property type="entry name" value="Trimer_LpxA-like_sf"/>
</dbReference>
<evidence type="ECO:0000313" key="4">
    <source>
        <dbReference type="Proteomes" id="UP000280307"/>
    </source>
</evidence>
<evidence type="ECO:0000313" key="3">
    <source>
        <dbReference type="EMBL" id="RRR67907.1"/>
    </source>
</evidence>
<dbReference type="PANTHER" id="PTHR43300:SF4">
    <property type="entry name" value="ACYL-[ACYL-CARRIER-PROTEIN]--UDP-N-ACETYLGLUCOSAMINE O-ACYLTRANSFERASE"/>
    <property type="match status" value="1"/>
</dbReference>
<organism evidence="3 4">
    <name type="scientific">Candidatus Viridilinea halotolerans</name>
    <dbReference type="NCBI Taxonomy" id="2491704"/>
    <lineage>
        <taxon>Bacteria</taxon>
        <taxon>Bacillati</taxon>
        <taxon>Chloroflexota</taxon>
        <taxon>Chloroflexia</taxon>
        <taxon>Chloroflexales</taxon>
        <taxon>Chloroflexineae</taxon>
        <taxon>Oscillochloridaceae</taxon>
        <taxon>Candidatus Viridilinea</taxon>
    </lineage>
</organism>
<gene>
    <name evidence="3" type="ORF">EI684_18285</name>
</gene>
<dbReference type="InterPro" id="IPR050179">
    <property type="entry name" value="Trans_hexapeptide_repeat"/>
</dbReference>
<dbReference type="PANTHER" id="PTHR43300">
    <property type="entry name" value="ACETYLTRANSFERASE"/>
    <property type="match status" value="1"/>
</dbReference>
<proteinExistence type="predicted"/>
<accession>A0A426TTG4</accession>
<dbReference type="InterPro" id="IPR001451">
    <property type="entry name" value="Hexapep"/>
</dbReference>
<dbReference type="InterPro" id="IPR018357">
    <property type="entry name" value="Hexapep_transf_CS"/>
</dbReference>
<protein>
    <submittedName>
        <fullName evidence="3">N-acetyltransferase</fullName>
    </submittedName>
</protein>
<dbReference type="CDD" id="cd03358">
    <property type="entry name" value="LbH_WxcM_N_like"/>
    <property type="match status" value="1"/>
</dbReference>
<dbReference type="Gene3D" id="2.160.10.10">
    <property type="entry name" value="Hexapeptide repeat proteins"/>
    <property type="match status" value="1"/>
</dbReference>
<dbReference type="Proteomes" id="UP000280307">
    <property type="component" value="Unassembled WGS sequence"/>
</dbReference>
<reference evidence="3 4" key="1">
    <citation type="submission" date="2018-12" db="EMBL/GenBank/DDBJ databases">
        <title>Genome Sequence of Candidatus Viridilinea halotolerans isolated from saline sulfide-rich spring.</title>
        <authorList>
            <person name="Grouzdev D.S."/>
            <person name="Burganskaya E.I."/>
            <person name="Krutkina M.S."/>
            <person name="Sukhacheva M.V."/>
            <person name="Gorlenko V.M."/>
        </authorList>
    </citation>
    <scope>NUCLEOTIDE SEQUENCE [LARGE SCALE GENOMIC DNA]</scope>
    <source>
        <strain evidence="3">Chok-6</strain>
    </source>
</reference>
<dbReference type="AlphaFoldDB" id="A0A426TTG4"/>
<sequence>MSEDSYFAHPSAYVDAPCTIGAGTKIWHFCHVMTGAVIGRGCVLGQNVMVASGVRVGDNVKIQNNVSLYTGVEIEDDVFCGPSCVFTNVINPRSQIVRHSQYQRTLVRRGATIGANATIVCGATIGRYAFIGAGAVVRGDVPDYALMLGVPAVQKGWMSRHGHRLTATEPSATMHCPESGWRYREMTPGVLSCLDWPEDTALPEFEAD</sequence>